<protein>
    <submittedName>
        <fullName evidence="3">Hemolysin activator protein</fullName>
    </submittedName>
</protein>
<dbReference type="Pfam" id="PF08479">
    <property type="entry name" value="POTRA_2"/>
    <property type="match status" value="1"/>
</dbReference>
<organism evidence="3 4">
    <name type="scientific">Actinobacillus seminis</name>
    <dbReference type="NCBI Taxonomy" id="722"/>
    <lineage>
        <taxon>Bacteria</taxon>
        <taxon>Pseudomonadati</taxon>
        <taxon>Pseudomonadota</taxon>
        <taxon>Gammaproteobacteria</taxon>
        <taxon>Pasteurellales</taxon>
        <taxon>Pasteurellaceae</taxon>
        <taxon>Actinobacillus</taxon>
    </lineage>
</organism>
<feature type="region of interest" description="Disordered" evidence="1">
    <location>
        <begin position="1"/>
        <end position="31"/>
    </location>
</feature>
<evidence type="ECO:0000313" key="4">
    <source>
        <dbReference type="Proteomes" id="UP000254507"/>
    </source>
</evidence>
<dbReference type="AlphaFoldDB" id="A0A380VAB2"/>
<accession>A0A380VAB2</accession>
<gene>
    <name evidence="3" type="ORF">NCTC10851_00664</name>
</gene>
<dbReference type="InterPro" id="IPR013686">
    <property type="entry name" value="Polypept-transport_assoc_ShlB"/>
</dbReference>
<dbReference type="Proteomes" id="UP000254507">
    <property type="component" value="Unassembled WGS sequence"/>
</dbReference>
<reference evidence="3 4" key="1">
    <citation type="submission" date="2018-06" db="EMBL/GenBank/DDBJ databases">
        <authorList>
            <consortium name="Pathogen Informatics"/>
            <person name="Doyle S."/>
        </authorList>
    </citation>
    <scope>NUCLEOTIDE SEQUENCE [LARGE SCALE GENOMIC DNA]</scope>
    <source>
        <strain evidence="3 4">NCTC10851</strain>
    </source>
</reference>
<sequence length="124" mass="14148">MQINNNAKPNNNPHRKNTLKNQSDVRFETSQEPTALFPQNENPCFNIYKISLLDYSTDNNFSLSQFSLELNKSVKDLKIKLPLCISTDGINVLVKTIQNKIIEKGYVTTRVVVPEKILPMVNLI</sequence>
<evidence type="ECO:0000313" key="3">
    <source>
        <dbReference type="EMBL" id="SUU34963.1"/>
    </source>
</evidence>
<dbReference type="RefSeq" id="WP_115609989.1">
    <property type="nucleotide sequence ID" value="NZ_UFSB01000001.1"/>
</dbReference>
<name>A0A380VAB2_9PAST</name>
<feature type="domain" description="Polypeptide-transport-associated ShlB-type" evidence="2">
    <location>
        <begin position="81"/>
        <end position="116"/>
    </location>
</feature>
<dbReference type="EMBL" id="UFSB01000001">
    <property type="protein sequence ID" value="SUU34963.1"/>
    <property type="molecule type" value="Genomic_DNA"/>
</dbReference>
<evidence type="ECO:0000259" key="2">
    <source>
        <dbReference type="Pfam" id="PF08479"/>
    </source>
</evidence>
<proteinExistence type="predicted"/>
<feature type="compositionally biased region" description="Low complexity" evidence="1">
    <location>
        <begin position="1"/>
        <end position="12"/>
    </location>
</feature>
<dbReference type="OrthoDB" id="290122at2"/>
<evidence type="ECO:0000256" key="1">
    <source>
        <dbReference type="SAM" id="MobiDB-lite"/>
    </source>
</evidence>
<dbReference type="Gene3D" id="3.10.20.310">
    <property type="entry name" value="membrane protein fhac"/>
    <property type="match status" value="1"/>
</dbReference>